<dbReference type="Gene3D" id="3.30.420.40">
    <property type="match status" value="2"/>
</dbReference>
<dbReference type="Gene3D" id="3.90.640.10">
    <property type="entry name" value="Actin, Chain A, domain 4"/>
    <property type="match status" value="1"/>
</dbReference>
<dbReference type="Pfam" id="PF13365">
    <property type="entry name" value="Trypsin_2"/>
    <property type="match status" value="1"/>
</dbReference>
<proteinExistence type="predicted"/>
<sequence length="1496" mass="163130">MPLPDESLVGAPRRLRRAIERVEKEFRGSAVTAKGARAYARAMGLALDTDPALAVALFASYDARVTGDLYAVAFEPEDRQTLRELARREDRDTLSTVFELATRLRIEDLRAEALDRLAGVLGREGDANRLVTHLQRWQDLGLLEAATLGRALRGHLTRVSLDRDAPLWSAYLAQVPESLLPESFEVHCFLGHGAEAVRLADTSDRRAKALECCLASRRPTDIEAGRELARSLGDETAARTLSGHLADLLFAAGRYADALPAFQEAGLADRASACLERLGRVTEALAACPADRPDDLARLAGACRRELDERVENRDFLAAARQVQEIIGHLDRAVEATEAVTDRREEMSGLRIAILTAGRRHFRASARKDGDDDLAVLTEWSRFEEHAGEDGEAARLAEEAGDLYRAYRLYRRAERFGEADRVLRGEDTPEGRTARAEAREAGGDLVGAARLHQEDGRPDAATALFMRAGDFAAAAACLSEWLGEDAIEDPRLAECLRRTGDLEELARRCLRAVDRAGHDGRIADELRAVRDADALSPSLQAEVSAALDALDLHGRRPFEDRATVWVERARADIDRRFAQIWGLDLGTTTSAAAIYDTEQGHPVLCPWKGHGQFPSTLSLDEDGNELVGLAGEEIFAGRLLGHIGSAKRKMGGKAVFRVRDRTYRPEEVAARLIHHARGMVEDLLAERVRERVADLARAELGEVRDSWLEWLRDNHDLRLARPRAILTIPAYFRNNQKHATRHACEIAGVEPVRLIHEPTAACMMAARERRLDGTVAVVDLGAGTLDVSLLEVGDGVHEVRRTMGDNAYGGNDFDGVISRHLAEQLEGQGVTVPPSGLARRRLEVAAEYLKIALSGQEQAHYSLVHFVDGRDVTVELSRAELTRLLERPLRTLRDLCTTFAAETAGAPDHLVLVGGPMLSPPVRALVEQVFGRQRTVIQDPRSAVACGAALQAALLDGKLTDMLLLDVTPLPMGIKVKGDDDRPEFSEVIAANTTIPTRAAESYTTTRDNQTQVEIEIFNGSVSAEAKVGQFRLVGIPPSPKGTPEIEVTFSIDESCVLEVTAQDTKTGNSNSVRISDTTLLSPRELDAMTRRRERQIEGEQVRRRLSELADEAELADPEALWQEFQSRFAAYRPQSVPPDEATQRVMLEIFNGSNDAGTELMLAGGPLRDLAAAARDHLRRPAADDDLDEARHLERRLREGLDQLAEHVGRVTRWNAVLKKLAGTETDPLHRFRNLHDTGAYARALEALDALPHPPEEPEDVERRLRCLAETGDADGYRAALLASAGRLGCAVLDADGTGAFLARAGRAFVSVTVTRADGARTVTGSGFLVGDRLVVTNRHWLDDPTAEPGLADPARIRVGMETGTTEVRRIALPDSPHLDVAVLRLDEPVEASPLRIGHGELVRVGDRVRAPGPAGDGPPVLLDGVVDGFESFPEQGLRLYRTGLRVGPAGSGGPLLNALGEVVGVLTVGEESGPATFALTVDGLRSLLDGESAR</sequence>
<dbReference type="Pfam" id="PF00012">
    <property type="entry name" value="HSP70"/>
    <property type="match status" value="1"/>
</dbReference>
<dbReference type="InterPro" id="IPR043129">
    <property type="entry name" value="ATPase_NBD"/>
</dbReference>
<evidence type="ECO:0000256" key="1">
    <source>
        <dbReference type="ARBA" id="ARBA00022741"/>
    </source>
</evidence>
<dbReference type="Proteomes" id="UP001165135">
    <property type="component" value="Unassembled WGS sequence"/>
</dbReference>
<evidence type="ECO:0008006" key="6">
    <source>
        <dbReference type="Google" id="ProtNLM"/>
    </source>
</evidence>
<accession>A0A9W6RK56</accession>
<dbReference type="SUPFAM" id="SSF53067">
    <property type="entry name" value="Actin-like ATPase domain"/>
    <property type="match status" value="2"/>
</dbReference>
<dbReference type="GO" id="GO:0005524">
    <property type="term" value="F:ATP binding"/>
    <property type="evidence" value="ECO:0007669"/>
    <property type="project" value="UniProtKB-KW"/>
</dbReference>
<dbReference type="InterPro" id="IPR013126">
    <property type="entry name" value="Hsp_70_fam"/>
</dbReference>
<dbReference type="Gene3D" id="2.40.10.120">
    <property type="match status" value="1"/>
</dbReference>
<dbReference type="SUPFAM" id="SSF50494">
    <property type="entry name" value="Trypsin-like serine proteases"/>
    <property type="match status" value="1"/>
</dbReference>
<dbReference type="InterPro" id="IPR009003">
    <property type="entry name" value="Peptidase_S1_PA"/>
</dbReference>
<keyword evidence="1" id="KW-0547">Nucleotide-binding</keyword>
<protein>
    <recommendedName>
        <fullName evidence="6">Molecular chaperone DnaK</fullName>
    </recommendedName>
</protein>
<evidence type="ECO:0000313" key="4">
    <source>
        <dbReference type="EMBL" id="GLY76410.1"/>
    </source>
</evidence>
<evidence type="ECO:0000256" key="3">
    <source>
        <dbReference type="ARBA" id="ARBA00023186"/>
    </source>
</evidence>
<keyword evidence="3" id="KW-0143">Chaperone</keyword>
<comment type="caution">
    <text evidence="4">The sequence shown here is derived from an EMBL/GenBank/DDBJ whole genome shotgun (WGS) entry which is preliminary data.</text>
</comment>
<dbReference type="EMBL" id="BSTJ01000005">
    <property type="protein sequence ID" value="GLY76410.1"/>
    <property type="molecule type" value="Genomic_DNA"/>
</dbReference>
<keyword evidence="2" id="KW-0067">ATP-binding</keyword>
<dbReference type="PANTHER" id="PTHR19375">
    <property type="entry name" value="HEAT SHOCK PROTEIN 70KDA"/>
    <property type="match status" value="1"/>
</dbReference>
<dbReference type="Gene3D" id="2.60.34.10">
    <property type="entry name" value="Substrate Binding Domain Of DNAk, Chain A, domain 1"/>
    <property type="match status" value="1"/>
</dbReference>
<dbReference type="GO" id="GO:0140662">
    <property type="term" value="F:ATP-dependent protein folding chaperone"/>
    <property type="evidence" value="ECO:0007669"/>
    <property type="project" value="InterPro"/>
</dbReference>
<dbReference type="InterPro" id="IPR029047">
    <property type="entry name" value="HSP70_peptide-bd_sf"/>
</dbReference>
<dbReference type="SUPFAM" id="SSF100920">
    <property type="entry name" value="Heat shock protein 70kD (HSP70), peptide-binding domain"/>
    <property type="match status" value="1"/>
</dbReference>
<organism evidence="4 5">
    <name type="scientific">Actinoallomurus iriomotensis</name>
    <dbReference type="NCBI Taxonomy" id="478107"/>
    <lineage>
        <taxon>Bacteria</taxon>
        <taxon>Bacillati</taxon>
        <taxon>Actinomycetota</taxon>
        <taxon>Actinomycetes</taxon>
        <taxon>Streptosporangiales</taxon>
        <taxon>Thermomonosporaceae</taxon>
        <taxon>Actinoallomurus</taxon>
    </lineage>
</organism>
<gene>
    <name evidence="4" type="ORF">Airi01_046770</name>
</gene>
<evidence type="ECO:0000256" key="2">
    <source>
        <dbReference type="ARBA" id="ARBA00022840"/>
    </source>
</evidence>
<reference evidence="4" key="1">
    <citation type="submission" date="2023-03" db="EMBL/GenBank/DDBJ databases">
        <title>Actinoallomurus iriomotensis NBRC 103681.</title>
        <authorList>
            <person name="Ichikawa N."/>
            <person name="Sato H."/>
            <person name="Tonouchi N."/>
        </authorList>
    </citation>
    <scope>NUCLEOTIDE SEQUENCE</scope>
    <source>
        <strain evidence="4">NBRC 103681</strain>
    </source>
</reference>
<dbReference type="RefSeq" id="WP_285624734.1">
    <property type="nucleotide sequence ID" value="NZ_BSTJ01000005.1"/>
</dbReference>
<name>A0A9W6RK56_9ACTN</name>
<evidence type="ECO:0000313" key="5">
    <source>
        <dbReference type="Proteomes" id="UP001165135"/>
    </source>
</evidence>
<dbReference type="PRINTS" id="PR00301">
    <property type="entry name" value="HEATSHOCK70"/>
</dbReference>